<organism evidence="3 4">
    <name type="scientific">Ensete ventricosum</name>
    <name type="common">Abyssinian banana</name>
    <name type="synonym">Musa ensete</name>
    <dbReference type="NCBI Taxonomy" id="4639"/>
    <lineage>
        <taxon>Eukaryota</taxon>
        <taxon>Viridiplantae</taxon>
        <taxon>Streptophyta</taxon>
        <taxon>Embryophyta</taxon>
        <taxon>Tracheophyta</taxon>
        <taxon>Spermatophyta</taxon>
        <taxon>Magnoliopsida</taxon>
        <taxon>Liliopsida</taxon>
        <taxon>Zingiberales</taxon>
        <taxon>Musaceae</taxon>
        <taxon>Ensete</taxon>
    </lineage>
</organism>
<dbReference type="Proteomes" id="UP001222027">
    <property type="component" value="Unassembled WGS sequence"/>
</dbReference>
<evidence type="ECO:0000256" key="2">
    <source>
        <dbReference type="SAM" id="MobiDB-lite"/>
    </source>
</evidence>
<feature type="region of interest" description="Disordered" evidence="2">
    <location>
        <begin position="206"/>
        <end position="236"/>
    </location>
</feature>
<feature type="compositionally biased region" description="Basic and acidic residues" evidence="2">
    <location>
        <begin position="222"/>
        <end position="236"/>
    </location>
</feature>
<keyword evidence="4" id="KW-1185">Reference proteome</keyword>
<sequence length="236" mass="27555">MRREIARKKTGGLATHKDVYVRRPLKTAIYLSGRLLPLHQHLFPFLPDPFRRRRTRSYGWRPRPLLDLLSHRGSSPLFLVDKGIYGPRIWINCFNLEERLGFWIDQILHVYVLGCALAGFSGAQARKGDLRRIPEQAILSEVRRMVEQMQALNRQLEETEATIEEYFKPIDKSAEIIMNMQLQKDEKQAKEMLKVMQEEAMIQREMAQKKLEVNSTNVSHPAPEKESIPSNQEHLK</sequence>
<evidence type="ECO:0000313" key="3">
    <source>
        <dbReference type="EMBL" id="KAJ8492079.1"/>
    </source>
</evidence>
<feature type="coiled-coil region" evidence="1">
    <location>
        <begin position="139"/>
        <end position="199"/>
    </location>
</feature>
<dbReference type="AlphaFoldDB" id="A0AAV8PNY0"/>
<comment type="caution">
    <text evidence="3">The sequence shown here is derived from an EMBL/GenBank/DDBJ whole genome shotgun (WGS) entry which is preliminary data.</text>
</comment>
<keyword evidence="1" id="KW-0175">Coiled coil</keyword>
<gene>
    <name evidence="3" type="ORF">OPV22_013800</name>
</gene>
<dbReference type="PANTHER" id="PTHR35749">
    <property type="entry name" value="OSJNBA0084A10.10 PROTEIN"/>
    <property type="match status" value="1"/>
</dbReference>
<evidence type="ECO:0000256" key="1">
    <source>
        <dbReference type="SAM" id="Coils"/>
    </source>
</evidence>
<accession>A0AAV8PNY0</accession>
<name>A0AAV8PNY0_ENSVE</name>
<dbReference type="PANTHER" id="PTHR35749:SF1">
    <property type="entry name" value="OSJNBA0084A10.10 PROTEIN"/>
    <property type="match status" value="1"/>
</dbReference>
<evidence type="ECO:0000313" key="4">
    <source>
        <dbReference type="Proteomes" id="UP001222027"/>
    </source>
</evidence>
<dbReference type="EMBL" id="JAQQAF010000004">
    <property type="protein sequence ID" value="KAJ8492079.1"/>
    <property type="molecule type" value="Genomic_DNA"/>
</dbReference>
<proteinExistence type="predicted"/>
<protein>
    <submittedName>
        <fullName evidence="3">Uncharacterized protein</fullName>
    </submittedName>
</protein>
<reference evidence="3 4" key="1">
    <citation type="submission" date="2022-12" db="EMBL/GenBank/DDBJ databases">
        <title>Chromosome-scale assembly of the Ensete ventricosum genome.</title>
        <authorList>
            <person name="Dussert Y."/>
            <person name="Stocks J."/>
            <person name="Wendawek A."/>
            <person name="Woldeyes F."/>
            <person name="Nichols R.A."/>
            <person name="Borrell J.S."/>
        </authorList>
    </citation>
    <scope>NUCLEOTIDE SEQUENCE [LARGE SCALE GENOMIC DNA]</scope>
    <source>
        <strain evidence="4">cv. Maze</strain>
        <tissue evidence="3">Seeds</tissue>
    </source>
</reference>